<dbReference type="Pfam" id="PF04014">
    <property type="entry name" value="MazE_antitoxin"/>
    <property type="match status" value="1"/>
</dbReference>
<dbReference type="RefSeq" id="WP_034838130.1">
    <property type="nucleotide sequence ID" value="NZ_JOKH01000003.1"/>
</dbReference>
<dbReference type="Proteomes" id="UP000028073">
    <property type="component" value="Unassembled WGS sequence"/>
</dbReference>
<dbReference type="InterPro" id="IPR007159">
    <property type="entry name" value="SpoVT-AbrB_dom"/>
</dbReference>
<dbReference type="EMBL" id="JOKH01000003">
    <property type="protein sequence ID" value="KEQ17637.1"/>
    <property type="molecule type" value="Genomic_DNA"/>
</dbReference>
<dbReference type="InterPro" id="IPR037914">
    <property type="entry name" value="SpoVT-AbrB_sf"/>
</dbReference>
<proteinExistence type="inferred from homology"/>
<evidence type="ECO:0000313" key="5">
    <source>
        <dbReference type="Proteomes" id="UP000028073"/>
    </source>
</evidence>
<accession>A0A081NGR4</accession>
<comment type="caution">
    <text evidence="4">The sequence shown here is derived from an EMBL/GenBank/DDBJ whole genome shotgun (WGS) entry which is preliminary data.</text>
</comment>
<evidence type="ECO:0000256" key="2">
    <source>
        <dbReference type="PROSITE-ProRule" id="PRU01076"/>
    </source>
</evidence>
<comment type="similarity">
    <text evidence="1">Belongs to the VapB family.</text>
</comment>
<sequence>MRTVSIFKNGRNQAIRLPKDMEFEGISELEIIKEGDRIILKPARPTWSSLADYDPADDDFMSERSDIIADEGRFDS</sequence>
<dbReference type="eggNOG" id="COG4456">
    <property type="taxonomic scope" value="Bacteria"/>
</dbReference>
<evidence type="ECO:0000259" key="3">
    <source>
        <dbReference type="PROSITE" id="PS51740"/>
    </source>
</evidence>
<dbReference type="OrthoDB" id="5298361at2"/>
<feature type="domain" description="SpoVT-AbrB" evidence="3">
    <location>
        <begin position="4"/>
        <end position="45"/>
    </location>
</feature>
<evidence type="ECO:0000256" key="1">
    <source>
        <dbReference type="ARBA" id="ARBA00007924"/>
    </source>
</evidence>
<dbReference type="STRING" id="1137799.GZ78_18115"/>
<reference evidence="4 5" key="1">
    <citation type="submission" date="2014-06" db="EMBL/GenBank/DDBJ databases">
        <title>Whole Genome Sequences of Three Symbiotic Endozoicomonas Bacteria.</title>
        <authorList>
            <person name="Neave M.J."/>
            <person name="Apprill A."/>
            <person name="Voolstra C.R."/>
        </authorList>
    </citation>
    <scope>NUCLEOTIDE SEQUENCE [LARGE SCALE GENOMIC DNA]</scope>
    <source>
        <strain evidence="4 5">DSM 25634</strain>
    </source>
</reference>
<dbReference type="PANTHER" id="PTHR37550">
    <property type="entry name" value="ANTITOXIN VAPB1"/>
    <property type="match status" value="1"/>
</dbReference>
<name>A0A081NGR4_9GAMM</name>
<dbReference type="Gene3D" id="2.10.260.10">
    <property type="match status" value="1"/>
</dbReference>
<organism evidence="4 5">
    <name type="scientific">Endozoicomonas numazuensis</name>
    <dbReference type="NCBI Taxonomy" id="1137799"/>
    <lineage>
        <taxon>Bacteria</taxon>
        <taxon>Pseudomonadati</taxon>
        <taxon>Pseudomonadota</taxon>
        <taxon>Gammaproteobacteria</taxon>
        <taxon>Oceanospirillales</taxon>
        <taxon>Endozoicomonadaceae</taxon>
        <taxon>Endozoicomonas</taxon>
    </lineage>
</organism>
<dbReference type="SUPFAM" id="SSF89447">
    <property type="entry name" value="AbrB/MazE/MraZ-like"/>
    <property type="match status" value="1"/>
</dbReference>
<dbReference type="GO" id="GO:0003677">
    <property type="term" value="F:DNA binding"/>
    <property type="evidence" value="ECO:0007669"/>
    <property type="project" value="UniProtKB-UniRule"/>
</dbReference>
<dbReference type="AlphaFoldDB" id="A0A081NGR4"/>
<dbReference type="NCBIfam" id="NF040493">
    <property type="entry name" value="TA_anti_VapB"/>
    <property type="match status" value="1"/>
</dbReference>
<keyword evidence="5" id="KW-1185">Reference proteome</keyword>
<dbReference type="PROSITE" id="PS51740">
    <property type="entry name" value="SPOVT_ABRB"/>
    <property type="match status" value="1"/>
</dbReference>
<protein>
    <submittedName>
        <fullName evidence="4">Virulence factor</fullName>
    </submittedName>
</protein>
<evidence type="ECO:0000313" key="4">
    <source>
        <dbReference type="EMBL" id="KEQ17637.1"/>
    </source>
</evidence>
<dbReference type="InterPro" id="IPR051734">
    <property type="entry name" value="VapB_TA_antitoxins"/>
</dbReference>
<dbReference type="InterPro" id="IPR047976">
    <property type="entry name" value="Anti_VapB2-like"/>
</dbReference>
<dbReference type="SMART" id="SM00966">
    <property type="entry name" value="SpoVT_AbrB"/>
    <property type="match status" value="1"/>
</dbReference>
<keyword evidence="2" id="KW-0238">DNA-binding</keyword>
<dbReference type="PANTHER" id="PTHR37550:SF1">
    <property type="entry name" value="SSL1300 PROTEIN"/>
    <property type="match status" value="1"/>
</dbReference>
<gene>
    <name evidence="4" type="ORF">GZ78_18115</name>
</gene>